<proteinExistence type="predicted"/>
<name>A0ABX3W8C3_9MYCO</name>
<comment type="caution">
    <text evidence="1">The sequence shown here is derived from an EMBL/GenBank/DDBJ whole genome shotgun (WGS) entry which is preliminary data.</text>
</comment>
<accession>A0ABX3W8C3</accession>
<gene>
    <name evidence="1" type="ORF">AWC29_11930</name>
</gene>
<dbReference type="EMBL" id="LQPY01000015">
    <property type="protein sequence ID" value="ORX05150.1"/>
    <property type="molecule type" value="Genomic_DNA"/>
</dbReference>
<dbReference type="Proteomes" id="UP000193710">
    <property type="component" value="Unassembled WGS sequence"/>
</dbReference>
<evidence type="ECO:0000313" key="1">
    <source>
        <dbReference type="EMBL" id="ORX05150.1"/>
    </source>
</evidence>
<protein>
    <submittedName>
        <fullName evidence="1">Uncharacterized protein</fullName>
    </submittedName>
</protein>
<organism evidence="1 2">
    <name type="scientific">Mycobacterium triplex</name>
    <dbReference type="NCBI Taxonomy" id="47839"/>
    <lineage>
        <taxon>Bacteria</taxon>
        <taxon>Bacillati</taxon>
        <taxon>Actinomycetota</taxon>
        <taxon>Actinomycetes</taxon>
        <taxon>Mycobacteriales</taxon>
        <taxon>Mycobacteriaceae</taxon>
        <taxon>Mycobacterium</taxon>
        <taxon>Mycobacterium simiae complex</taxon>
    </lineage>
</organism>
<evidence type="ECO:0000313" key="2">
    <source>
        <dbReference type="Proteomes" id="UP000193710"/>
    </source>
</evidence>
<keyword evidence="2" id="KW-1185">Reference proteome</keyword>
<sequence length="97" mass="10283">MYCGNDLRDLRLHGFLGVLDLFDPLIALRGQIGQVMSQANDAVVGGAVCPLLSTIFFGHQPCLLFTPPEGVAEIVSGKSALVCEWPGLGDAQDISIL</sequence>
<reference evidence="1 2" key="1">
    <citation type="submission" date="2016-01" db="EMBL/GenBank/DDBJ databases">
        <title>The new phylogeny of the genus Mycobacterium.</title>
        <authorList>
            <person name="Tarcisio F."/>
            <person name="Conor M."/>
            <person name="Antonella G."/>
            <person name="Elisabetta G."/>
            <person name="Giulia F.S."/>
            <person name="Sara T."/>
            <person name="Anna F."/>
            <person name="Clotilde B."/>
            <person name="Roberto B."/>
            <person name="Veronica D.S."/>
            <person name="Fabio R."/>
            <person name="Monica P."/>
            <person name="Olivier J."/>
            <person name="Enrico T."/>
            <person name="Nicola S."/>
        </authorList>
    </citation>
    <scope>NUCLEOTIDE SEQUENCE [LARGE SCALE GENOMIC DNA]</scope>
    <source>
        <strain evidence="1 2">DSM 44626</strain>
    </source>
</reference>